<organism evidence="1">
    <name type="scientific">Arundo donax</name>
    <name type="common">Giant reed</name>
    <name type="synonym">Donax arundinaceus</name>
    <dbReference type="NCBI Taxonomy" id="35708"/>
    <lineage>
        <taxon>Eukaryota</taxon>
        <taxon>Viridiplantae</taxon>
        <taxon>Streptophyta</taxon>
        <taxon>Embryophyta</taxon>
        <taxon>Tracheophyta</taxon>
        <taxon>Spermatophyta</taxon>
        <taxon>Magnoliopsida</taxon>
        <taxon>Liliopsida</taxon>
        <taxon>Poales</taxon>
        <taxon>Poaceae</taxon>
        <taxon>PACMAD clade</taxon>
        <taxon>Arundinoideae</taxon>
        <taxon>Arundineae</taxon>
        <taxon>Arundo</taxon>
    </lineage>
</organism>
<name>A0A0A8YW39_ARUDO</name>
<dbReference type="AlphaFoldDB" id="A0A0A8YW39"/>
<sequence length="49" mass="5320">MGFEIRKASGYAGGQGLTHTTGIQDYLSKCCSHCQVKVSNELHISHNIV</sequence>
<dbReference type="EMBL" id="GBRH01267079">
    <property type="protein sequence ID" value="JAD30816.1"/>
    <property type="molecule type" value="Transcribed_RNA"/>
</dbReference>
<evidence type="ECO:0000313" key="1">
    <source>
        <dbReference type="EMBL" id="JAD30816.1"/>
    </source>
</evidence>
<reference evidence="1" key="1">
    <citation type="submission" date="2014-09" db="EMBL/GenBank/DDBJ databases">
        <authorList>
            <person name="Magalhaes I.L.F."/>
            <person name="Oliveira U."/>
            <person name="Santos F.R."/>
            <person name="Vidigal T.H.D.A."/>
            <person name="Brescovit A.D."/>
            <person name="Santos A.J."/>
        </authorList>
    </citation>
    <scope>NUCLEOTIDE SEQUENCE</scope>
    <source>
        <tissue evidence="1">Shoot tissue taken approximately 20 cm above the soil surface</tissue>
    </source>
</reference>
<protein>
    <submittedName>
        <fullName evidence="1">Uncharacterized protein</fullName>
    </submittedName>
</protein>
<proteinExistence type="predicted"/>
<accession>A0A0A8YW39</accession>
<reference evidence="1" key="2">
    <citation type="journal article" date="2015" name="Data Brief">
        <title>Shoot transcriptome of the giant reed, Arundo donax.</title>
        <authorList>
            <person name="Barrero R.A."/>
            <person name="Guerrero F.D."/>
            <person name="Moolhuijzen P."/>
            <person name="Goolsby J.A."/>
            <person name="Tidwell J."/>
            <person name="Bellgard S.E."/>
            <person name="Bellgard M.I."/>
        </authorList>
    </citation>
    <scope>NUCLEOTIDE SEQUENCE</scope>
    <source>
        <tissue evidence="1">Shoot tissue taken approximately 20 cm above the soil surface</tissue>
    </source>
</reference>